<sequence length="52" mass="5490">MRKCARTQVAGGLGDPVVDRNAVGRRCGRQYSSSGASLKAISMPPKRSATQL</sequence>
<reference evidence="1 2" key="1">
    <citation type="submission" date="2019-08" db="EMBL/GenBank/DDBJ databases">
        <authorList>
            <person name="Peeters C."/>
        </authorList>
    </citation>
    <scope>NUCLEOTIDE SEQUENCE [LARGE SCALE GENOMIC DNA]</scope>
    <source>
        <strain evidence="1 2">LMG 31116</strain>
    </source>
</reference>
<keyword evidence="2" id="KW-1185">Reference proteome</keyword>
<name>A0A5E4U151_9BURK</name>
<dbReference type="Proteomes" id="UP000368474">
    <property type="component" value="Unassembled WGS sequence"/>
</dbReference>
<protein>
    <submittedName>
        <fullName evidence="1">Uncharacterized protein</fullName>
    </submittedName>
</protein>
<dbReference type="AlphaFoldDB" id="A0A5E4U151"/>
<organism evidence="1 2">
    <name type="scientific">Pandoraea morbifera</name>
    <dbReference type="NCBI Taxonomy" id="2508300"/>
    <lineage>
        <taxon>Bacteria</taxon>
        <taxon>Pseudomonadati</taxon>
        <taxon>Pseudomonadota</taxon>
        <taxon>Betaproteobacteria</taxon>
        <taxon>Burkholderiales</taxon>
        <taxon>Burkholderiaceae</taxon>
        <taxon>Pandoraea</taxon>
    </lineage>
</organism>
<gene>
    <name evidence="1" type="ORF">PMO31116_01686</name>
</gene>
<proteinExistence type="predicted"/>
<accession>A0A5E4U151</accession>
<evidence type="ECO:0000313" key="2">
    <source>
        <dbReference type="Proteomes" id="UP000368474"/>
    </source>
</evidence>
<evidence type="ECO:0000313" key="1">
    <source>
        <dbReference type="EMBL" id="VVD92758.1"/>
    </source>
</evidence>
<dbReference type="EMBL" id="CABPSD010000004">
    <property type="protein sequence ID" value="VVD92758.1"/>
    <property type="molecule type" value="Genomic_DNA"/>
</dbReference>